<comment type="caution">
    <text evidence="2">The sequence shown here is derived from an EMBL/GenBank/DDBJ whole genome shotgun (WGS) entry which is preliminary data.</text>
</comment>
<accession>H1FSJ1</accession>
<feature type="chain" id="PRO_5002843188" evidence="1">
    <location>
        <begin position="22"/>
        <end position="318"/>
    </location>
</feature>
<gene>
    <name evidence="2" type="ORF">SMGD1_1395</name>
</gene>
<dbReference type="OrthoDB" id="9804083at2"/>
<feature type="signal peptide" evidence="1">
    <location>
        <begin position="1"/>
        <end position="21"/>
    </location>
</feature>
<dbReference type="RefSeq" id="WP_008336160.1">
    <property type="nucleotide sequence ID" value="NZ_AFRZ01000001.1"/>
</dbReference>
<dbReference type="Gene3D" id="3.10.28.20">
    <property type="entry name" value="Acetamidase/Formamidase-like domains"/>
    <property type="match status" value="1"/>
</dbReference>
<evidence type="ECO:0000256" key="1">
    <source>
        <dbReference type="SAM" id="SignalP"/>
    </source>
</evidence>
<name>B6BHC5_SULGG</name>
<sequence>MNKIFFLFLVPILSFASPAWMFNLKHDKNYIIGYGMDTSLEKAKQNAMMDITHSISVSVESNVDISTKDNNGKASNNSSVDLHTRSKAILSGVEFIKIEQNKDLWWVAAKYDNSPVEIKFRKSLPETFKDENQNRYLKNTPLGKSIDAELKHKLNYNVVRKDNLWQLKYRDVLVPINQVNFYKLFSNQKTKAISMKANQKIYVTHDEMFFELEHKKSGYISILYVEHNGKVGVLLSNKKSDKSFKYPDAKNEDVFKIANPYGKTIRELYVAIYSKEPIDLNQFENVGHSLLDDSNFAFEKLLSLLQEYDYSTYAIKIR</sequence>
<dbReference type="STRING" id="929558.SMGD1_1395"/>
<evidence type="ECO:0000313" key="2">
    <source>
        <dbReference type="EMBL" id="EHP29919.1"/>
    </source>
</evidence>
<dbReference type="Proteomes" id="UP000006431">
    <property type="component" value="Unassembled WGS sequence"/>
</dbReference>
<organism evidence="2 3">
    <name type="scientific">Sulfurimonas gotlandica (strain DSM 19862 / JCM 16533 / GD1)</name>
    <dbReference type="NCBI Taxonomy" id="929558"/>
    <lineage>
        <taxon>Bacteria</taxon>
        <taxon>Pseudomonadati</taxon>
        <taxon>Campylobacterota</taxon>
        <taxon>Epsilonproteobacteria</taxon>
        <taxon>Campylobacterales</taxon>
        <taxon>Sulfurimonadaceae</taxon>
        <taxon>Sulfurimonas</taxon>
    </lineage>
</organism>
<keyword evidence="3" id="KW-1185">Reference proteome</keyword>
<dbReference type="PATRIC" id="fig|929558.5.peg.1386"/>
<proteinExistence type="predicted"/>
<evidence type="ECO:0000313" key="3">
    <source>
        <dbReference type="Proteomes" id="UP000006431"/>
    </source>
</evidence>
<dbReference type="EMBL" id="AFRZ01000001">
    <property type="protein sequence ID" value="EHP29919.1"/>
    <property type="molecule type" value="Genomic_DNA"/>
</dbReference>
<protein>
    <submittedName>
        <fullName evidence="2">Uncharacterized protein</fullName>
    </submittedName>
</protein>
<dbReference type="AlphaFoldDB" id="B6BHC5"/>
<keyword evidence="1" id="KW-0732">Signal</keyword>
<reference evidence="2 3" key="1">
    <citation type="journal article" date="2012" name="Proc. Natl. Acad. Sci. U.S.A.">
        <title>Genome and physiology of a model Epsilonproteobacterium responsible for sulfide detoxification in marine oxygen depletion zones.</title>
        <authorList>
            <person name="Grote J."/>
            <person name="Schott T."/>
            <person name="Bruckner C.G."/>
            <person name="Glockner F.O."/>
            <person name="Jost G."/>
            <person name="Teeling H."/>
            <person name="Labrenz M."/>
            <person name="Jurgens K."/>
        </authorList>
    </citation>
    <scope>NUCLEOTIDE SEQUENCE [LARGE SCALE GENOMIC DNA]</scope>
    <source>
        <strain evidence="2 3">GD1</strain>
    </source>
</reference>
<accession>B6BHC5</accession>
<dbReference type="HOGENOM" id="CLU_874141_0_0_7"/>